<dbReference type="AlphaFoldDB" id="A0AA36F7Y7"/>
<reference evidence="2" key="1">
    <citation type="submission" date="2023-08" db="EMBL/GenBank/DDBJ databases">
        <authorList>
            <person name="Alioto T."/>
            <person name="Alioto T."/>
            <person name="Gomez Garrido J."/>
        </authorList>
    </citation>
    <scope>NUCLEOTIDE SEQUENCE</scope>
</reference>
<accession>A0AA36F7Y7</accession>
<protein>
    <submittedName>
        <fullName evidence="2">Uncharacterized protein</fullName>
    </submittedName>
</protein>
<evidence type="ECO:0000256" key="1">
    <source>
        <dbReference type="SAM" id="MobiDB-lite"/>
    </source>
</evidence>
<dbReference type="Proteomes" id="UP001162480">
    <property type="component" value="Chromosome 9"/>
</dbReference>
<dbReference type="EMBL" id="OX597822">
    <property type="protein sequence ID" value="CAI9727609.1"/>
    <property type="molecule type" value="Genomic_DNA"/>
</dbReference>
<sequence length="86" mass="9854">MRDYIKNAFESEQKNKNRSTDRDTSKICGGDRQKMVLEGIFPGIIMRIMSLGQCSVSLLNIDILTFDDVYIKYESLKATPFNKNAK</sequence>
<organism evidence="2 3">
    <name type="scientific">Octopus vulgaris</name>
    <name type="common">Common octopus</name>
    <dbReference type="NCBI Taxonomy" id="6645"/>
    <lineage>
        <taxon>Eukaryota</taxon>
        <taxon>Metazoa</taxon>
        <taxon>Spiralia</taxon>
        <taxon>Lophotrochozoa</taxon>
        <taxon>Mollusca</taxon>
        <taxon>Cephalopoda</taxon>
        <taxon>Coleoidea</taxon>
        <taxon>Octopodiformes</taxon>
        <taxon>Octopoda</taxon>
        <taxon>Incirrata</taxon>
        <taxon>Octopodidae</taxon>
        <taxon>Octopus</taxon>
    </lineage>
</organism>
<feature type="region of interest" description="Disordered" evidence="1">
    <location>
        <begin position="1"/>
        <end position="27"/>
    </location>
</feature>
<evidence type="ECO:0000313" key="2">
    <source>
        <dbReference type="EMBL" id="CAI9727609.1"/>
    </source>
</evidence>
<proteinExistence type="predicted"/>
<evidence type="ECO:0000313" key="3">
    <source>
        <dbReference type="Proteomes" id="UP001162480"/>
    </source>
</evidence>
<gene>
    <name evidence="2" type="ORF">OCTVUL_1B030414</name>
</gene>
<name>A0AA36F7Y7_OCTVU</name>
<keyword evidence="3" id="KW-1185">Reference proteome</keyword>